<reference evidence="4 5" key="1">
    <citation type="submission" date="2022-10" db="EMBL/GenBank/DDBJ databases">
        <authorList>
            <person name="Xie J."/>
            <person name="Shen N."/>
        </authorList>
    </citation>
    <scope>NUCLEOTIDE SEQUENCE [LARGE SCALE GENOMIC DNA]</scope>
    <source>
        <strain evidence="4 5">DSM 41681</strain>
    </source>
</reference>
<keyword evidence="4" id="KW-0547">Nucleotide-binding</keyword>
<dbReference type="InterPro" id="IPR050267">
    <property type="entry name" value="Anti-sigma-factor_SerPK"/>
</dbReference>
<dbReference type="CDD" id="cd16936">
    <property type="entry name" value="HATPase_RsbW-like"/>
    <property type="match status" value="1"/>
</dbReference>
<dbReference type="PANTHER" id="PTHR35526">
    <property type="entry name" value="ANTI-SIGMA-F FACTOR RSBW-RELATED"/>
    <property type="match status" value="1"/>
</dbReference>
<dbReference type="SUPFAM" id="SSF55874">
    <property type="entry name" value="ATPase domain of HSP90 chaperone/DNA topoisomerase II/histidine kinase"/>
    <property type="match status" value="1"/>
</dbReference>
<dbReference type="Gene3D" id="3.30.565.10">
    <property type="entry name" value="Histidine kinase-like ATPase, C-terminal domain"/>
    <property type="match status" value="1"/>
</dbReference>
<dbReference type="InterPro" id="IPR036890">
    <property type="entry name" value="HATPase_C_sf"/>
</dbReference>
<feature type="region of interest" description="Disordered" evidence="2">
    <location>
        <begin position="121"/>
        <end position="144"/>
    </location>
</feature>
<proteinExistence type="predicted"/>
<keyword evidence="1" id="KW-0723">Serine/threonine-protein kinase</keyword>
<keyword evidence="1" id="KW-0418">Kinase</keyword>
<comment type="caution">
    <text evidence="4">The sequence shown here is derived from an EMBL/GenBank/DDBJ whole genome shotgun (WGS) entry which is preliminary data.</text>
</comment>
<sequence length="178" mass="19203">MNREVLTSLAVDLPNALRDTLRIARARGTATSCLLAMCPYKSTELRSCTMLRLRGDDYSAARLARHHLRDAAEAWRLSPQTIDDLVTVAGELMANALEHGRGGTVTLSSALTANALTLTVTDEGSPEDRPLPPLPPGPPPPDVERGRGLLIVEALTTRWGSRRTATGLMVWAELPASQ</sequence>
<dbReference type="Pfam" id="PF13581">
    <property type="entry name" value="HATPase_c_2"/>
    <property type="match status" value="1"/>
</dbReference>
<organism evidence="4 5">
    <name type="scientific">Streptomyces kunmingensis</name>
    <dbReference type="NCBI Taxonomy" id="68225"/>
    <lineage>
        <taxon>Bacteria</taxon>
        <taxon>Bacillati</taxon>
        <taxon>Actinomycetota</taxon>
        <taxon>Actinomycetes</taxon>
        <taxon>Kitasatosporales</taxon>
        <taxon>Streptomycetaceae</taxon>
        <taxon>Streptomyces</taxon>
    </lineage>
</organism>
<protein>
    <submittedName>
        <fullName evidence="4">ATP-binding protein</fullName>
    </submittedName>
</protein>
<keyword evidence="4" id="KW-0067">ATP-binding</keyword>
<dbReference type="InterPro" id="IPR003594">
    <property type="entry name" value="HATPase_dom"/>
</dbReference>
<keyword evidence="1" id="KW-0808">Transferase</keyword>
<dbReference type="PANTHER" id="PTHR35526:SF3">
    <property type="entry name" value="ANTI-SIGMA-F FACTOR RSBW"/>
    <property type="match status" value="1"/>
</dbReference>
<evidence type="ECO:0000256" key="2">
    <source>
        <dbReference type="SAM" id="MobiDB-lite"/>
    </source>
</evidence>
<accession>A0ABU6CHC1</accession>
<dbReference type="GO" id="GO:0005524">
    <property type="term" value="F:ATP binding"/>
    <property type="evidence" value="ECO:0007669"/>
    <property type="project" value="UniProtKB-KW"/>
</dbReference>
<gene>
    <name evidence="4" type="ORF">OKJ48_25610</name>
</gene>
<feature type="domain" description="Histidine kinase/HSP90-like ATPase" evidence="3">
    <location>
        <begin position="60"/>
        <end position="172"/>
    </location>
</feature>
<dbReference type="Proteomes" id="UP001352223">
    <property type="component" value="Unassembled WGS sequence"/>
</dbReference>
<evidence type="ECO:0000256" key="1">
    <source>
        <dbReference type="ARBA" id="ARBA00022527"/>
    </source>
</evidence>
<dbReference type="EMBL" id="JAOZYB010000257">
    <property type="protein sequence ID" value="MEB3963591.1"/>
    <property type="molecule type" value="Genomic_DNA"/>
</dbReference>
<feature type="compositionally biased region" description="Pro residues" evidence="2">
    <location>
        <begin position="131"/>
        <end position="141"/>
    </location>
</feature>
<evidence type="ECO:0000259" key="3">
    <source>
        <dbReference type="Pfam" id="PF13581"/>
    </source>
</evidence>
<dbReference type="RefSeq" id="WP_324771325.1">
    <property type="nucleotide sequence ID" value="NZ_BAAATS010000017.1"/>
</dbReference>
<evidence type="ECO:0000313" key="5">
    <source>
        <dbReference type="Proteomes" id="UP001352223"/>
    </source>
</evidence>
<evidence type="ECO:0000313" key="4">
    <source>
        <dbReference type="EMBL" id="MEB3963591.1"/>
    </source>
</evidence>
<name>A0ABU6CHC1_9ACTN</name>
<keyword evidence="5" id="KW-1185">Reference proteome</keyword>